<gene>
    <name evidence="1" type="ORF">NVV95_11195</name>
</gene>
<evidence type="ECO:0000313" key="2">
    <source>
        <dbReference type="Proteomes" id="UP001165580"/>
    </source>
</evidence>
<proteinExistence type="predicted"/>
<dbReference type="RefSeq" id="WP_259486629.1">
    <property type="nucleotide sequence ID" value="NZ_JANTEZ010000004.1"/>
</dbReference>
<dbReference type="Proteomes" id="UP001165580">
    <property type="component" value="Unassembled WGS sequence"/>
</dbReference>
<keyword evidence="2" id="KW-1185">Reference proteome</keyword>
<dbReference type="EMBL" id="JANTEZ010000004">
    <property type="protein sequence ID" value="MCS5715117.1"/>
    <property type="molecule type" value="Genomic_DNA"/>
</dbReference>
<comment type="caution">
    <text evidence="1">The sequence shown here is derived from an EMBL/GenBank/DDBJ whole genome shotgun (WGS) entry which is preliminary data.</text>
</comment>
<evidence type="ECO:0000313" key="1">
    <source>
        <dbReference type="EMBL" id="MCS5715117.1"/>
    </source>
</evidence>
<sequence length="100" mass="10949">MFKIELPRLVGTREAATELLEQKQIPVELAGADVYILGRSLATSTISFADELLKQLSARHAGDIILVGTPGRFENDIKNAAARRKLDSVRLGTQQDVALF</sequence>
<name>A0ABT2GFW9_9MICO</name>
<accession>A0ABT2GFW9</accession>
<reference evidence="1" key="1">
    <citation type="submission" date="2022-08" db="EMBL/GenBank/DDBJ databases">
        <authorList>
            <person name="Deng Y."/>
            <person name="Han X.-F."/>
            <person name="Zhang Y.-Q."/>
        </authorList>
    </citation>
    <scope>NUCLEOTIDE SEQUENCE</scope>
    <source>
        <strain evidence="1">CPCC 205716</strain>
    </source>
</reference>
<protein>
    <submittedName>
        <fullName evidence="1">Uncharacterized protein</fullName>
    </submittedName>
</protein>
<organism evidence="1 2">
    <name type="scientific">Herbiconiux gentiana</name>
    <dbReference type="NCBI Taxonomy" id="2970912"/>
    <lineage>
        <taxon>Bacteria</taxon>
        <taxon>Bacillati</taxon>
        <taxon>Actinomycetota</taxon>
        <taxon>Actinomycetes</taxon>
        <taxon>Micrococcales</taxon>
        <taxon>Microbacteriaceae</taxon>
        <taxon>Herbiconiux</taxon>
    </lineage>
</organism>